<organism evidence="1 2">
    <name type="scientific">Nonomuraea coxensis DSM 45129</name>
    <dbReference type="NCBI Taxonomy" id="1122611"/>
    <lineage>
        <taxon>Bacteria</taxon>
        <taxon>Bacillati</taxon>
        <taxon>Actinomycetota</taxon>
        <taxon>Actinomycetes</taxon>
        <taxon>Streptosporangiales</taxon>
        <taxon>Streptosporangiaceae</taxon>
        <taxon>Nonomuraea</taxon>
    </lineage>
</organism>
<dbReference type="InterPro" id="IPR010982">
    <property type="entry name" value="Lambda_DNA-bd_dom_sf"/>
</dbReference>
<dbReference type="EMBL" id="CP068985">
    <property type="protein sequence ID" value="QYC39486.1"/>
    <property type="molecule type" value="Genomic_DNA"/>
</dbReference>
<protein>
    <recommendedName>
        <fullName evidence="3">HTH cro/C1-type domain-containing protein</fullName>
    </recommendedName>
</protein>
<reference evidence="1 2" key="1">
    <citation type="journal article" date="2021" name="ACS Chem. Biol.">
        <title>Genomic-Led Discovery of a Novel Glycopeptide Antibiotic by Nonomuraea coxensis DSM 45129.</title>
        <authorList>
            <person name="Yushchuk O."/>
            <person name="Vior N.M."/>
            <person name="Andreo-Vidal A."/>
            <person name="Berini F."/>
            <person name="Ruckert C."/>
            <person name="Busche T."/>
            <person name="Binda E."/>
            <person name="Kalinowski J."/>
            <person name="Truman A.W."/>
            <person name="Marinelli F."/>
        </authorList>
    </citation>
    <scope>NUCLEOTIDE SEQUENCE [LARGE SCALE GENOMIC DNA]</scope>
    <source>
        <strain evidence="1 2">DSM 45129</strain>
    </source>
</reference>
<accession>A0ABX8TVI1</accession>
<dbReference type="Gene3D" id="1.10.260.40">
    <property type="entry name" value="lambda repressor-like DNA-binding domains"/>
    <property type="match status" value="1"/>
</dbReference>
<dbReference type="Proteomes" id="UP000824681">
    <property type="component" value="Chromosome"/>
</dbReference>
<gene>
    <name evidence="1" type="ORF">Nocox_09330</name>
</gene>
<keyword evidence="2" id="KW-1185">Reference proteome</keyword>
<proteinExistence type="predicted"/>
<evidence type="ECO:0008006" key="3">
    <source>
        <dbReference type="Google" id="ProtNLM"/>
    </source>
</evidence>
<name>A0ABX8TVI1_9ACTN</name>
<evidence type="ECO:0000313" key="2">
    <source>
        <dbReference type="Proteomes" id="UP000824681"/>
    </source>
</evidence>
<evidence type="ECO:0000313" key="1">
    <source>
        <dbReference type="EMBL" id="QYC39486.1"/>
    </source>
</evidence>
<sequence>MGSRFGQVMRCLRGEATVRAFARHASISPSYVSMLEKAISTHP</sequence>